<dbReference type="AlphaFoldDB" id="A0A8X6MRJ6"/>
<organism evidence="1 2">
    <name type="scientific">Nephila pilipes</name>
    <name type="common">Giant wood spider</name>
    <name type="synonym">Nephila maculata</name>
    <dbReference type="NCBI Taxonomy" id="299642"/>
    <lineage>
        <taxon>Eukaryota</taxon>
        <taxon>Metazoa</taxon>
        <taxon>Ecdysozoa</taxon>
        <taxon>Arthropoda</taxon>
        <taxon>Chelicerata</taxon>
        <taxon>Arachnida</taxon>
        <taxon>Araneae</taxon>
        <taxon>Araneomorphae</taxon>
        <taxon>Entelegynae</taxon>
        <taxon>Araneoidea</taxon>
        <taxon>Nephilidae</taxon>
        <taxon>Nephila</taxon>
    </lineage>
</organism>
<protein>
    <submittedName>
        <fullName evidence="1">Uncharacterized protein</fullName>
    </submittedName>
</protein>
<proteinExistence type="predicted"/>
<gene>
    <name evidence="1" type="ORF">NPIL_245551</name>
</gene>
<dbReference type="EMBL" id="BMAW01096266">
    <property type="protein sequence ID" value="GFS74011.1"/>
    <property type="molecule type" value="Genomic_DNA"/>
</dbReference>
<evidence type="ECO:0000313" key="1">
    <source>
        <dbReference type="EMBL" id="GFS74011.1"/>
    </source>
</evidence>
<keyword evidence="2" id="KW-1185">Reference proteome</keyword>
<name>A0A8X6MRJ6_NEPPI</name>
<sequence>MRQAIINTDVLDQDPVHRCMPTKCTKRLSGKESYYSASVATEMETIVSELDADTSNAREAGRCFGLPPSSICNILHGVLNHYSFKLQFYH</sequence>
<dbReference type="Proteomes" id="UP000887013">
    <property type="component" value="Unassembled WGS sequence"/>
</dbReference>
<evidence type="ECO:0000313" key="2">
    <source>
        <dbReference type="Proteomes" id="UP000887013"/>
    </source>
</evidence>
<comment type="caution">
    <text evidence="1">The sequence shown here is derived from an EMBL/GenBank/DDBJ whole genome shotgun (WGS) entry which is preliminary data.</text>
</comment>
<dbReference type="OrthoDB" id="9981685at2759"/>
<reference evidence="1" key="1">
    <citation type="submission" date="2020-08" db="EMBL/GenBank/DDBJ databases">
        <title>Multicomponent nature underlies the extraordinary mechanical properties of spider dragline silk.</title>
        <authorList>
            <person name="Kono N."/>
            <person name="Nakamura H."/>
            <person name="Mori M."/>
            <person name="Yoshida Y."/>
            <person name="Ohtoshi R."/>
            <person name="Malay A.D."/>
            <person name="Moran D.A.P."/>
            <person name="Tomita M."/>
            <person name="Numata K."/>
            <person name="Arakawa K."/>
        </authorList>
    </citation>
    <scope>NUCLEOTIDE SEQUENCE</scope>
</reference>
<accession>A0A8X6MRJ6</accession>